<gene>
    <name evidence="2" type="ORF">DPX16_10925</name>
</gene>
<proteinExistence type="predicted"/>
<evidence type="ECO:0000256" key="1">
    <source>
        <dbReference type="SAM" id="MobiDB-lite"/>
    </source>
</evidence>
<evidence type="ECO:0000313" key="3">
    <source>
        <dbReference type="Proteomes" id="UP000281406"/>
    </source>
</evidence>
<accession>A0A3N0XUN4</accession>
<keyword evidence="3" id="KW-1185">Reference proteome</keyword>
<organism evidence="2 3">
    <name type="scientific">Anabarilius grahami</name>
    <name type="common">Kanglang fish</name>
    <name type="synonym">Barilius grahami</name>
    <dbReference type="NCBI Taxonomy" id="495550"/>
    <lineage>
        <taxon>Eukaryota</taxon>
        <taxon>Metazoa</taxon>
        <taxon>Chordata</taxon>
        <taxon>Craniata</taxon>
        <taxon>Vertebrata</taxon>
        <taxon>Euteleostomi</taxon>
        <taxon>Actinopterygii</taxon>
        <taxon>Neopterygii</taxon>
        <taxon>Teleostei</taxon>
        <taxon>Ostariophysi</taxon>
        <taxon>Cypriniformes</taxon>
        <taxon>Xenocyprididae</taxon>
        <taxon>Xenocypridinae</taxon>
        <taxon>Xenocypridinae incertae sedis</taxon>
        <taxon>Anabarilius</taxon>
    </lineage>
</organism>
<dbReference type="Proteomes" id="UP000281406">
    <property type="component" value="Unassembled WGS sequence"/>
</dbReference>
<protein>
    <submittedName>
        <fullName evidence="2">Uncharacterized protein</fullName>
    </submittedName>
</protein>
<sequence>MGRTCHILDTSSCTSGKKTDSQPRRDGREEGRLTGGRHFVEQEGYPSAESPNVHGVALRAVRLLNGSLCMDTAQAKDTCHDHWGVYGTHTDFTQLETHTITTVNLHADFLQPFSSEDAPVEVLTWTTWTSL</sequence>
<feature type="compositionally biased region" description="Basic and acidic residues" evidence="1">
    <location>
        <begin position="17"/>
        <end position="32"/>
    </location>
</feature>
<reference evidence="2 3" key="1">
    <citation type="submission" date="2018-10" db="EMBL/GenBank/DDBJ databases">
        <title>Genome assembly for a Yunnan-Guizhou Plateau 3E fish, Anabarilius grahami (Regan), and its evolutionary and genetic applications.</title>
        <authorList>
            <person name="Jiang W."/>
        </authorList>
    </citation>
    <scope>NUCLEOTIDE SEQUENCE [LARGE SCALE GENOMIC DNA]</scope>
    <source>
        <strain evidence="2">AG-KIZ</strain>
        <tissue evidence="2">Muscle</tissue>
    </source>
</reference>
<dbReference type="AlphaFoldDB" id="A0A3N0XUN4"/>
<feature type="region of interest" description="Disordered" evidence="1">
    <location>
        <begin position="1"/>
        <end position="51"/>
    </location>
</feature>
<dbReference type="EMBL" id="RJVU01060593">
    <property type="protein sequence ID" value="ROJ46200.1"/>
    <property type="molecule type" value="Genomic_DNA"/>
</dbReference>
<comment type="caution">
    <text evidence="2">The sequence shown here is derived from an EMBL/GenBank/DDBJ whole genome shotgun (WGS) entry which is preliminary data.</text>
</comment>
<name>A0A3N0XUN4_ANAGA</name>
<dbReference type="OrthoDB" id="8633268at2759"/>
<evidence type="ECO:0000313" key="2">
    <source>
        <dbReference type="EMBL" id="ROJ46200.1"/>
    </source>
</evidence>